<dbReference type="Gene3D" id="3.30.160.60">
    <property type="entry name" value="Classic Zinc Finger"/>
    <property type="match status" value="8"/>
</dbReference>
<dbReference type="GO" id="GO:0000978">
    <property type="term" value="F:RNA polymerase II cis-regulatory region sequence-specific DNA binding"/>
    <property type="evidence" value="ECO:0007669"/>
    <property type="project" value="TreeGrafter"/>
</dbReference>
<keyword evidence="11" id="KW-1185">Reference proteome</keyword>
<keyword evidence="2" id="KW-0479">Metal-binding</keyword>
<evidence type="ECO:0000256" key="4">
    <source>
        <dbReference type="ARBA" id="ARBA00022771"/>
    </source>
</evidence>
<proteinExistence type="predicted"/>
<feature type="domain" description="C2H2-type" evidence="9">
    <location>
        <begin position="105"/>
        <end position="132"/>
    </location>
</feature>
<dbReference type="PANTHER" id="PTHR23226">
    <property type="entry name" value="ZINC FINGER AND SCAN DOMAIN-CONTAINING"/>
    <property type="match status" value="1"/>
</dbReference>
<dbReference type="STRING" id="151549.A0A4C1YCQ0"/>
<dbReference type="Pfam" id="PF00096">
    <property type="entry name" value="zf-C2H2"/>
    <property type="match status" value="4"/>
</dbReference>
<evidence type="ECO:0000256" key="1">
    <source>
        <dbReference type="ARBA" id="ARBA00004123"/>
    </source>
</evidence>
<dbReference type="SMART" id="SM00355">
    <property type="entry name" value="ZnF_C2H2"/>
    <property type="match status" value="7"/>
</dbReference>
<comment type="caution">
    <text evidence="10">The sequence shown here is derived from an EMBL/GenBank/DDBJ whole genome shotgun (WGS) entry which is preliminary data.</text>
</comment>
<dbReference type="InterPro" id="IPR013087">
    <property type="entry name" value="Znf_C2H2_type"/>
</dbReference>
<dbReference type="GO" id="GO:0005634">
    <property type="term" value="C:nucleus"/>
    <property type="evidence" value="ECO:0007669"/>
    <property type="project" value="UniProtKB-SubCell"/>
</dbReference>
<feature type="domain" description="C2H2-type" evidence="9">
    <location>
        <begin position="189"/>
        <end position="216"/>
    </location>
</feature>
<feature type="domain" description="C2H2-type" evidence="9">
    <location>
        <begin position="133"/>
        <end position="160"/>
    </location>
</feature>
<dbReference type="FunFam" id="3.30.160.60:FF:002069">
    <property type="entry name" value="Uncharacterized protein"/>
    <property type="match status" value="4"/>
</dbReference>
<dbReference type="PANTHER" id="PTHR23226:SF416">
    <property type="entry name" value="FI01424P"/>
    <property type="match status" value="1"/>
</dbReference>
<reference evidence="10 11" key="1">
    <citation type="journal article" date="2019" name="Commun. Biol.">
        <title>The bagworm genome reveals a unique fibroin gene that provides high tensile strength.</title>
        <authorList>
            <person name="Kono N."/>
            <person name="Nakamura H."/>
            <person name="Ohtoshi R."/>
            <person name="Tomita M."/>
            <person name="Numata K."/>
            <person name="Arakawa K."/>
        </authorList>
    </citation>
    <scope>NUCLEOTIDE SEQUENCE [LARGE SCALE GENOMIC DNA]</scope>
</reference>
<keyword evidence="4 7" id="KW-0863">Zinc-finger</keyword>
<evidence type="ECO:0000313" key="10">
    <source>
        <dbReference type="EMBL" id="GBP72622.1"/>
    </source>
</evidence>
<dbReference type="FunFam" id="3.30.160.60:FF:000446">
    <property type="entry name" value="Zinc finger protein"/>
    <property type="match status" value="1"/>
</dbReference>
<feature type="domain" description="C2H2-type" evidence="9">
    <location>
        <begin position="245"/>
        <end position="272"/>
    </location>
</feature>
<accession>A0A4C1YCQ0</accession>
<keyword evidence="3" id="KW-0677">Repeat</keyword>
<feature type="domain" description="C2H2-type" evidence="9">
    <location>
        <begin position="161"/>
        <end position="188"/>
    </location>
</feature>
<dbReference type="AlphaFoldDB" id="A0A4C1YCQ0"/>
<dbReference type="SUPFAM" id="SSF57667">
    <property type="entry name" value="beta-beta-alpha zinc fingers"/>
    <property type="match status" value="5"/>
</dbReference>
<evidence type="ECO:0000256" key="6">
    <source>
        <dbReference type="ARBA" id="ARBA00023242"/>
    </source>
</evidence>
<feature type="region of interest" description="Disordered" evidence="8">
    <location>
        <begin position="428"/>
        <end position="450"/>
    </location>
</feature>
<evidence type="ECO:0000256" key="5">
    <source>
        <dbReference type="ARBA" id="ARBA00022833"/>
    </source>
</evidence>
<dbReference type="Proteomes" id="UP000299102">
    <property type="component" value="Unassembled WGS sequence"/>
</dbReference>
<organism evidence="10 11">
    <name type="scientific">Eumeta variegata</name>
    <name type="common">Bagworm moth</name>
    <name type="synonym">Eumeta japonica</name>
    <dbReference type="NCBI Taxonomy" id="151549"/>
    <lineage>
        <taxon>Eukaryota</taxon>
        <taxon>Metazoa</taxon>
        <taxon>Ecdysozoa</taxon>
        <taxon>Arthropoda</taxon>
        <taxon>Hexapoda</taxon>
        <taxon>Insecta</taxon>
        <taxon>Pterygota</taxon>
        <taxon>Neoptera</taxon>
        <taxon>Endopterygota</taxon>
        <taxon>Lepidoptera</taxon>
        <taxon>Glossata</taxon>
        <taxon>Ditrysia</taxon>
        <taxon>Tineoidea</taxon>
        <taxon>Psychidae</taxon>
        <taxon>Oiketicinae</taxon>
        <taxon>Eumeta</taxon>
    </lineage>
</organism>
<dbReference type="GO" id="GO:0000981">
    <property type="term" value="F:DNA-binding transcription factor activity, RNA polymerase II-specific"/>
    <property type="evidence" value="ECO:0007669"/>
    <property type="project" value="TreeGrafter"/>
</dbReference>
<evidence type="ECO:0000313" key="11">
    <source>
        <dbReference type="Proteomes" id="UP000299102"/>
    </source>
</evidence>
<feature type="domain" description="C2H2-type" evidence="9">
    <location>
        <begin position="217"/>
        <end position="244"/>
    </location>
</feature>
<gene>
    <name evidence="10" type="primary">ZNF782</name>
    <name evidence="10" type="ORF">EVAR_83132_1</name>
</gene>
<dbReference type="OrthoDB" id="6591996at2759"/>
<comment type="subcellular location">
    <subcellularLocation>
        <location evidence="1">Nucleus</location>
    </subcellularLocation>
</comment>
<keyword evidence="5" id="KW-0862">Zinc</keyword>
<evidence type="ECO:0000256" key="2">
    <source>
        <dbReference type="ARBA" id="ARBA00022723"/>
    </source>
</evidence>
<protein>
    <submittedName>
        <fullName evidence="10">Zinc finger protein 782</fullName>
    </submittedName>
</protein>
<feature type="domain" description="C2H2-type" evidence="9">
    <location>
        <begin position="290"/>
        <end position="317"/>
    </location>
</feature>
<dbReference type="InterPro" id="IPR036236">
    <property type="entry name" value="Znf_C2H2_sf"/>
</dbReference>
<dbReference type="GO" id="GO:0008270">
    <property type="term" value="F:zinc ion binding"/>
    <property type="evidence" value="ECO:0007669"/>
    <property type="project" value="UniProtKB-KW"/>
</dbReference>
<dbReference type="FunFam" id="3.30.160.60:FF:002343">
    <property type="entry name" value="Zinc finger protein 33A"/>
    <property type="match status" value="1"/>
</dbReference>
<dbReference type="PROSITE" id="PS50157">
    <property type="entry name" value="ZINC_FINGER_C2H2_2"/>
    <property type="match status" value="7"/>
</dbReference>
<evidence type="ECO:0000259" key="9">
    <source>
        <dbReference type="PROSITE" id="PS50157"/>
    </source>
</evidence>
<evidence type="ECO:0000256" key="3">
    <source>
        <dbReference type="ARBA" id="ARBA00022737"/>
    </source>
</evidence>
<name>A0A4C1YCQ0_EUMVA</name>
<dbReference type="EMBL" id="BGZK01001152">
    <property type="protein sequence ID" value="GBP72622.1"/>
    <property type="molecule type" value="Genomic_DNA"/>
</dbReference>
<evidence type="ECO:0000256" key="8">
    <source>
        <dbReference type="SAM" id="MobiDB-lite"/>
    </source>
</evidence>
<keyword evidence="6" id="KW-0539">Nucleus</keyword>
<evidence type="ECO:0000256" key="7">
    <source>
        <dbReference type="PROSITE-ProRule" id="PRU00042"/>
    </source>
</evidence>
<sequence length="450" mass="52324">MFLRDDKTQHACHTRSVRGTDTIGVNAIVMKAKEIEDVRVLRFKLIVSENSRYSILGYYSIFVLARSALRNEVEDQLGEDTAVLSGASSVMRSCSRTLKADGEIYECDYCKYTSVRKSDLAKHMRVHIGKKRYKCQQCEYSSYRMSALKAHIRTHTGERPFKCEHCEYSANHITTLKVHMRTHTGERPFKCEHCEYSANQITTLKVHMRTHTGERPFKCEHCEYSANQMSTLKVHIRTHTGERPFKCEHCEYSANQMRTLKVHMYIHTGERPLKCYLKVHMRTHTGERPYKCEQCEYSATRLGYLKVHMRTHTEERPYKCEQSEYGAPHTNNHRHAHALSRQRRLLVRAKMTKNDLWNTLSMQEDSIDSIVERKIRGSAVGCMLHVNACFRQASTMDFRELTPHTIQYLETRTHNKYVKRCRYLSPSPVRRSGASTPSYGSVEEGLDSTS</sequence>